<feature type="compositionally biased region" description="Polar residues" evidence="1">
    <location>
        <begin position="81"/>
        <end position="94"/>
    </location>
</feature>
<comment type="caution">
    <text evidence="2">The sequence shown here is derived from an EMBL/GenBank/DDBJ whole genome shotgun (WGS) entry which is preliminary data.</text>
</comment>
<feature type="region of interest" description="Disordered" evidence="1">
    <location>
        <begin position="38"/>
        <end position="96"/>
    </location>
</feature>
<proteinExistence type="predicted"/>
<keyword evidence="3" id="KW-1185">Reference proteome</keyword>
<gene>
    <name evidence="2" type="ORF">JCM17207_05080</name>
</gene>
<evidence type="ECO:0000313" key="3">
    <source>
        <dbReference type="Proteomes" id="UP001055185"/>
    </source>
</evidence>
<dbReference type="AlphaFoldDB" id="A0AA37MYI9"/>
<sequence>MLHPNNPRAAPPFDRGIELLEYWPGVVGREKVPYCKESDVAEGSVDSPGKGRQGSQQKHQAHQGREAEGQLLPAETDQQIKENSQNKKTGQKPQRNIKAEIIVLPGKQTVNSGGEIQPCIPKMPLHQQPVPQCKGAKTKIGNEDCLNSAFQVNPKGLFTIGPACREEK</sequence>
<dbReference type="Proteomes" id="UP001055185">
    <property type="component" value="Unassembled WGS sequence"/>
</dbReference>
<accession>A0AA37MYI9</accession>
<protein>
    <submittedName>
        <fullName evidence="2">Uncharacterized protein</fullName>
    </submittedName>
</protein>
<reference evidence="2" key="1">
    <citation type="journal article" date="2022" name="Int. J. Syst. Evol. Microbiol.">
        <title>Genome-based, phenotypic and chemotaxonomic classification of Faecalibacterium strains: proposal of three novel species Faecalibacterium duncaniae sp. nov., Faecalibacterium hattorii sp. nov. and Faecalibacterium gallinarum sp. nov. .</title>
        <authorList>
            <person name="Sakamoto M."/>
            <person name="Sakurai N."/>
            <person name="Tanno H."/>
            <person name="Iino T."/>
            <person name="Ohkuma M."/>
            <person name="Endo A."/>
        </authorList>
    </citation>
    <scope>NUCLEOTIDE SEQUENCE</scope>
    <source>
        <strain evidence="2">JCM 17207</strain>
    </source>
</reference>
<dbReference type="EMBL" id="BQKV01000021">
    <property type="protein sequence ID" value="GJN63883.1"/>
    <property type="molecule type" value="Genomic_DNA"/>
</dbReference>
<name>A0AA37MYI9_9FIRM</name>
<evidence type="ECO:0000256" key="1">
    <source>
        <dbReference type="SAM" id="MobiDB-lite"/>
    </source>
</evidence>
<evidence type="ECO:0000313" key="2">
    <source>
        <dbReference type="EMBL" id="GJN63883.1"/>
    </source>
</evidence>
<organism evidence="2 3">
    <name type="scientific">Faecalibacterium gallinarum</name>
    <dbReference type="NCBI Taxonomy" id="2903556"/>
    <lineage>
        <taxon>Bacteria</taxon>
        <taxon>Bacillati</taxon>
        <taxon>Bacillota</taxon>
        <taxon>Clostridia</taxon>
        <taxon>Eubacteriales</taxon>
        <taxon>Oscillospiraceae</taxon>
        <taxon>Faecalibacterium</taxon>
    </lineage>
</organism>